<proteinExistence type="predicted"/>
<dbReference type="InterPro" id="IPR040305">
    <property type="entry name" value="At1g75730-like"/>
</dbReference>
<dbReference type="PANTHER" id="PTHR34792">
    <property type="entry name" value="OS02G0121500 PROTEIN"/>
    <property type="match status" value="1"/>
</dbReference>
<name>A0A371ID76_MUCPR</name>
<protein>
    <submittedName>
        <fullName evidence="2">Uncharacterized protein</fullName>
    </submittedName>
</protein>
<feature type="region of interest" description="Disordered" evidence="1">
    <location>
        <begin position="191"/>
        <end position="212"/>
    </location>
</feature>
<sequence length="651" mass="72383">MDKVGKVRRGSSGFSNANKRRHITKQSRRHKHKHLAVFSRGDLRLSEKLKKEKVRSLSAVGTSTASSTFQMACHVSQQQTHDTSSSTFTATTKRFKVHKNFLNGCNGASVPRKLRSATKKRGRESMLLDSEKVKHKMDGIESLKKECVKKSKVSVKQGMRRDWSPREGVSGPITKDEEEVAETLYALAGMFPDNGSNHNMKEPDGESLPDNSSVLQDSILASATAPGASPCYHESSLGEASKISCMNEGVDQEQPDLPESATLLMPSHRTSLTINLQTIPVMVKRENSNKVGLHESELCLAMGLNMTRQSRISQIERRPYVESEAATDIDIKKQQHMIKEQKGNGLALWPGLAPVSPAGQAYPQSSATKAPDWLETAICPSKLDLMETSTCSSTHVHISHIIKSLEVPKRRVIKETELYECHQMRAHEGSKHGVHLEVHSLNGMKNGITSSSVRNPHESKNIILQQQCHYRDISQSAPKPVVYGPQKQNFNFLSLSAGSNGLKVDNNYNKIGSRLEPLSKLQVPYFQSLAQQHGVMPSPAAQSHYASTSYLDQFSVAGQQVRLQQPHYFGNPLCGTHYTSTVSHKPEHQSFCGVQVQQAEQGRSTVNLNIMRTQYPNWQSGRHDSSISGQQKQLLALFRDKWNRTSSPFCM</sequence>
<accession>A0A371ID76</accession>
<evidence type="ECO:0000256" key="1">
    <source>
        <dbReference type="SAM" id="MobiDB-lite"/>
    </source>
</evidence>
<dbReference type="OrthoDB" id="778649at2759"/>
<keyword evidence="3" id="KW-1185">Reference proteome</keyword>
<evidence type="ECO:0000313" key="3">
    <source>
        <dbReference type="Proteomes" id="UP000257109"/>
    </source>
</evidence>
<feature type="compositionally biased region" description="Basic residues" evidence="1">
    <location>
        <begin position="18"/>
        <end position="31"/>
    </location>
</feature>
<comment type="caution">
    <text evidence="2">The sequence shown here is derived from an EMBL/GenBank/DDBJ whole genome shotgun (WGS) entry which is preliminary data.</text>
</comment>
<dbReference type="AlphaFoldDB" id="A0A371ID76"/>
<reference evidence="2" key="1">
    <citation type="submission" date="2018-05" db="EMBL/GenBank/DDBJ databases">
        <title>Draft genome of Mucuna pruriens seed.</title>
        <authorList>
            <person name="Nnadi N.E."/>
            <person name="Vos R."/>
            <person name="Hasami M.H."/>
            <person name="Devisetty U.K."/>
            <person name="Aguiy J.C."/>
        </authorList>
    </citation>
    <scope>NUCLEOTIDE SEQUENCE [LARGE SCALE GENOMIC DNA]</scope>
    <source>
        <strain evidence="2">JCA_2017</strain>
    </source>
</reference>
<organism evidence="2 3">
    <name type="scientific">Mucuna pruriens</name>
    <name type="common">Velvet bean</name>
    <name type="synonym">Dolichos pruriens</name>
    <dbReference type="NCBI Taxonomy" id="157652"/>
    <lineage>
        <taxon>Eukaryota</taxon>
        <taxon>Viridiplantae</taxon>
        <taxon>Streptophyta</taxon>
        <taxon>Embryophyta</taxon>
        <taxon>Tracheophyta</taxon>
        <taxon>Spermatophyta</taxon>
        <taxon>Magnoliopsida</taxon>
        <taxon>eudicotyledons</taxon>
        <taxon>Gunneridae</taxon>
        <taxon>Pentapetalae</taxon>
        <taxon>rosids</taxon>
        <taxon>fabids</taxon>
        <taxon>Fabales</taxon>
        <taxon>Fabaceae</taxon>
        <taxon>Papilionoideae</taxon>
        <taxon>50 kb inversion clade</taxon>
        <taxon>NPAAA clade</taxon>
        <taxon>indigoferoid/millettioid clade</taxon>
        <taxon>Phaseoleae</taxon>
        <taxon>Mucuna</taxon>
    </lineage>
</organism>
<evidence type="ECO:0000313" key="2">
    <source>
        <dbReference type="EMBL" id="RDY13011.1"/>
    </source>
</evidence>
<dbReference type="EMBL" id="QJKJ01000361">
    <property type="protein sequence ID" value="RDY13011.1"/>
    <property type="molecule type" value="Genomic_DNA"/>
</dbReference>
<dbReference type="Proteomes" id="UP000257109">
    <property type="component" value="Unassembled WGS sequence"/>
</dbReference>
<feature type="region of interest" description="Disordered" evidence="1">
    <location>
        <begin position="1"/>
        <end position="31"/>
    </location>
</feature>
<dbReference type="PANTHER" id="PTHR34792:SF3">
    <property type="match status" value="1"/>
</dbReference>
<feature type="non-terminal residue" evidence="2">
    <location>
        <position position="1"/>
    </location>
</feature>
<gene>
    <name evidence="2" type="ORF">CR513_02127</name>
</gene>